<evidence type="ECO:0000259" key="7">
    <source>
        <dbReference type="PROSITE" id="PS51671"/>
    </source>
</evidence>
<dbReference type="Pfam" id="PF02826">
    <property type="entry name" value="2-Hacid_dh_C"/>
    <property type="match status" value="1"/>
</dbReference>
<keyword evidence="4" id="KW-0520">NAD</keyword>
<dbReference type="Proteomes" id="UP001165060">
    <property type="component" value="Unassembled WGS sequence"/>
</dbReference>
<evidence type="ECO:0000256" key="4">
    <source>
        <dbReference type="ARBA" id="ARBA00023027"/>
    </source>
</evidence>
<keyword evidence="9" id="KW-1185">Reference proteome</keyword>
<evidence type="ECO:0000256" key="5">
    <source>
        <dbReference type="ARBA" id="ARBA00048731"/>
    </source>
</evidence>
<organism evidence="8 9">
    <name type="scientific">Tetraparma gracilis</name>
    <dbReference type="NCBI Taxonomy" id="2962635"/>
    <lineage>
        <taxon>Eukaryota</taxon>
        <taxon>Sar</taxon>
        <taxon>Stramenopiles</taxon>
        <taxon>Ochrophyta</taxon>
        <taxon>Bolidophyceae</taxon>
        <taxon>Parmales</taxon>
        <taxon>Triparmaceae</taxon>
        <taxon>Tetraparma</taxon>
    </lineage>
</organism>
<feature type="non-terminal residue" evidence="8">
    <location>
        <position position="1"/>
    </location>
</feature>
<comment type="caution">
    <text evidence="8">The sequence shown here is derived from an EMBL/GenBank/DDBJ whole genome shotgun (WGS) entry which is preliminary data.</text>
</comment>
<dbReference type="InterPro" id="IPR002912">
    <property type="entry name" value="ACT_dom"/>
</dbReference>
<dbReference type="EMBL" id="BRYB01001006">
    <property type="protein sequence ID" value="GMI41523.1"/>
    <property type="molecule type" value="Genomic_DNA"/>
</dbReference>
<dbReference type="PANTHER" id="PTHR42938:SF47">
    <property type="entry name" value="HYDROXYPYRUVATE REDUCTASE"/>
    <property type="match status" value="1"/>
</dbReference>
<evidence type="ECO:0000313" key="8">
    <source>
        <dbReference type="EMBL" id="GMI41523.1"/>
    </source>
</evidence>
<dbReference type="SUPFAM" id="SSF55021">
    <property type="entry name" value="ACT-like"/>
    <property type="match status" value="1"/>
</dbReference>
<dbReference type="EC" id="1.1.1.95" evidence="2"/>
<comment type="similarity">
    <text evidence="6">Belongs to the D-isomer specific 2-hydroxyacid dehydrogenase family.</text>
</comment>
<dbReference type="Pfam" id="PF00389">
    <property type="entry name" value="2-Hacid_dh"/>
    <property type="match status" value="1"/>
</dbReference>
<evidence type="ECO:0000256" key="3">
    <source>
        <dbReference type="ARBA" id="ARBA00023002"/>
    </source>
</evidence>
<dbReference type="Gene3D" id="3.40.50.720">
    <property type="entry name" value="NAD(P)-binding Rossmann-like Domain"/>
    <property type="match status" value="2"/>
</dbReference>
<dbReference type="Gene3D" id="3.30.70.260">
    <property type="match status" value="1"/>
</dbReference>
<name>A0ABQ6N6N7_9STRA</name>
<evidence type="ECO:0000313" key="9">
    <source>
        <dbReference type="Proteomes" id="UP001165060"/>
    </source>
</evidence>
<dbReference type="InterPro" id="IPR036291">
    <property type="entry name" value="NAD(P)-bd_dom_sf"/>
</dbReference>
<keyword evidence="3 6" id="KW-0560">Oxidoreductase</keyword>
<evidence type="ECO:0000256" key="1">
    <source>
        <dbReference type="ARBA" id="ARBA00005216"/>
    </source>
</evidence>
<dbReference type="InterPro" id="IPR029752">
    <property type="entry name" value="D-isomer_DH_CS1"/>
</dbReference>
<dbReference type="InterPro" id="IPR006139">
    <property type="entry name" value="D-isomer_2_OHA_DH_cat_dom"/>
</dbReference>
<reference evidence="8 9" key="1">
    <citation type="journal article" date="2023" name="Commun. Biol.">
        <title>Genome analysis of Parmales, the sister group of diatoms, reveals the evolutionary specialization of diatoms from phago-mixotrophs to photoautotrophs.</title>
        <authorList>
            <person name="Ban H."/>
            <person name="Sato S."/>
            <person name="Yoshikawa S."/>
            <person name="Yamada K."/>
            <person name="Nakamura Y."/>
            <person name="Ichinomiya M."/>
            <person name="Sato N."/>
            <person name="Blanc-Mathieu R."/>
            <person name="Endo H."/>
            <person name="Kuwata A."/>
            <person name="Ogata H."/>
        </authorList>
    </citation>
    <scope>NUCLEOTIDE SEQUENCE [LARGE SCALE GENOMIC DNA]</scope>
</reference>
<sequence>GAGTNNVPVARMTELGIPVFNTPGANANAVKELVLAGLLLSSRAIVGGINHMRKLGDEGLAKERVEKDKAMFGGQEIKGKTLGVVGLGHIGSATARDAHNLGMKVCGYDPMMSVKSALLLPSQTNILESMQSVFAQSDYVSLNIPYISKPPQEGGTHAIIGRDLLMTAPPNAKILNFARGELVDSEAMKAFLDANEDARYVTDFPDDLLFDHPGCIVLPHLGASTEEAEDAAATMAAKTIMRFLESGEIVNSVNFPETKLDVRGDTTLRICIVNENKSGVLANVLNCVSEANLNVLQQVNKSRSSVAYNVIDVEIDELGEGKFKSWAELQQAITMIDGVISSRFMNDVFGTGFARKDLEGEYYV</sequence>
<accession>A0ABQ6N6N7</accession>
<dbReference type="PROSITE" id="PS00065">
    <property type="entry name" value="D_2_HYDROXYACID_DH_1"/>
    <property type="match status" value="1"/>
</dbReference>
<evidence type="ECO:0000256" key="6">
    <source>
        <dbReference type="RuleBase" id="RU003719"/>
    </source>
</evidence>
<dbReference type="InterPro" id="IPR006140">
    <property type="entry name" value="D-isomer_DH_NAD-bd"/>
</dbReference>
<dbReference type="SUPFAM" id="SSF51735">
    <property type="entry name" value="NAD(P)-binding Rossmann-fold domains"/>
    <property type="match status" value="1"/>
</dbReference>
<comment type="pathway">
    <text evidence="1">Amino-acid biosynthesis; L-serine biosynthesis; L-serine from 3-phospho-D-glycerate: step 1/3.</text>
</comment>
<dbReference type="InterPro" id="IPR045865">
    <property type="entry name" value="ACT-like_dom_sf"/>
</dbReference>
<proteinExistence type="inferred from homology"/>
<feature type="domain" description="ACT" evidence="7">
    <location>
        <begin position="269"/>
        <end position="347"/>
    </location>
</feature>
<comment type="catalytic activity">
    <reaction evidence="5">
        <text>(2R)-3-phosphoglycerate + NAD(+) = 3-phosphooxypyruvate + NADH + H(+)</text>
        <dbReference type="Rhea" id="RHEA:12641"/>
        <dbReference type="ChEBI" id="CHEBI:15378"/>
        <dbReference type="ChEBI" id="CHEBI:18110"/>
        <dbReference type="ChEBI" id="CHEBI:57540"/>
        <dbReference type="ChEBI" id="CHEBI:57945"/>
        <dbReference type="ChEBI" id="CHEBI:58272"/>
        <dbReference type="EC" id="1.1.1.95"/>
    </reaction>
</comment>
<dbReference type="PANTHER" id="PTHR42938">
    <property type="entry name" value="FORMATE DEHYDROGENASE 1"/>
    <property type="match status" value="1"/>
</dbReference>
<evidence type="ECO:0000256" key="2">
    <source>
        <dbReference type="ARBA" id="ARBA00013143"/>
    </source>
</evidence>
<gene>
    <name evidence="8" type="ORF">TeGR_g575</name>
</gene>
<protein>
    <recommendedName>
        <fullName evidence="2">phosphoglycerate dehydrogenase</fullName>
        <ecNumber evidence="2">1.1.1.95</ecNumber>
    </recommendedName>
</protein>
<dbReference type="PROSITE" id="PS51671">
    <property type="entry name" value="ACT"/>
    <property type="match status" value="1"/>
</dbReference>